<name>A0A386PTV0_9LACO</name>
<proteinExistence type="predicted"/>
<dbReference type="Proteomes" id="UP000267208">
    <property type="component" value="Chromosome"/>
</dbReference>
<accession>A0A386PTV0</accession>
<protein>
    <submittedName>
        <fullName evidence="1">Uncharacterized protein</fullName>
    </submittedName>
</protein>
<sequence length="71" mass="8184">MKKDTNYYIDPVIIGLKFIIDEMSKRKHPSSSDLEILEVAQTDLVTLQRAQSLNRDVTNIPIYNHIKAVLE</sequence>
<keyword evidence="2" id="KW-1185">Reference proteome</keyword>
<evidence type="ECO:0000313" key="1">
    <source>
        <dbReference type="EMBL" id="AYE37797.1"/>
    </source>
</evidence>
<organism evidence="1 2">
    <name type="scientific">Companilactobacillus zhachilii</name>
    <dbReference type="NCBI Taxonomy" id="2304606"/>
    <lineage>
        <taxon>Bacteria</taxon>
        <taxon>Bacillati</taxon>
        <taxon>Bacillota</taxon>
        <taxon>Bacilli</taxon>
        <taxon>Lactobacillales</taxon>
        <taxon>Lactobacillaceae</taxon>
        <taxon>Companilactobacillus</taxon>
    </lineage>
</organism>
<dbReference type="AlphaFoldDB" id="A0A386PTV0"/>
<dbReference type="OrthoDB" id="9968628at2"/>
<dbReference type="RefSeq" id="WP_120142045.1">
    <property type="nucleotide sequence ID" value="NZ_CP031933.2"/>
</dbReference>
<reference evidence="2" key="1">
    <citation type="submission" date="2018-08" db="EMBL/GenBank/DDBJ databases">
        <title>Genome of Lactobacillus sp. HBUAS52074.</title>
        <authorList>
            <person name="Guo Z."/>
            <person name="Zhang Z.D."/>
        </authorList>
    </citation>
    <scope>NUCLEOTIDE SEQUENCE [LARGE SCALE GENOMIC DNA]</scope>
    <source>
        <strain evidence="2">HBUAS52074</strain>
    </source>
</reference>
<evidence type="ECO:0000313" key="2">
    <source>
        <dbReference type="Proteomes" id="UP000267208"/>
    </source>
</evidence>
<gene>
    <name evidence="1" type="ORF">D1B17_03775</name>
</gene>
<dbReference type="KEGG" id="lzh:D1B17_03775"/>
<dbReference type="EMBL" id="CP031933">
    <property type="protein sequence ID" value="AYE37797.1"/>
    <property type="molecule type" value="Genomic_DNA"/>
</dbReference>